<gene>
    <name evidence="6" type="ORF">KAM435_02740</name>
    <name evidence="7" type="ORF">KAM436_02570</name>
</gene>
<evidence type="ECO:0000256" key="2">
    <source>
        <dbReference type="ARBA" id="ARBA00022679"/>
    </source>
</evidence>
<dbReference type="EMBL" id="BPMT01000001">
    <property type="protein sequence ID" value="GIZ91289.1"/>
    <property type="molecule type" value="Genomic_DNA"/>
</dbReference>
<name>A0AA37CBS7_AQUAC</name>
<keyword evidence="4" id="KW-0819">tRNA processing</keyword>
<accession>A0AA37CBS7</accession>
<dbReference type="EMBL" id="BPMS01000001">
    <property type="protein sequence ID" value="GIZ86947.1"/>
    <property type="molecule type" value="Genomic_DNA"/>
</dbReference>
<dbReference type="PANTHER" id="PTHR21392:SF1">
    <property type="entry name" value="TRNA-URIDINE AMINOCARBOXYPROPYLTRANSFERASE"/>
    <property type="match status" value="1"/>
</dbReference>
<dbReference type="Pfam" id="PF03942">
    <property type="entry name" value="DTW"/>
    <property type="match status" value="1"/>
</dbReference>
<evidence type="ECO:0000313" key="8">
    <source>
        <dbReference type="Proteomes" id="UP000887212"/>
    </source>
</evidence>
<proteinExistence type="predicted"/>
<dbReference type="InterPro" id="IPR005636">
    <property type="entry name" value="DTW"/>
</dbReference>
<organism evidence="6 8">
    <name type="scientific">Aquipseudomonas alcaligenes</name>
    <name type="common">Pseudomonas alcaligenes</name>
    <dbReference type="NCBI Taxonomy" id="43263"/>
    <lineage>
        <taxon>Bacteria</taxon>
        <taxon>Pseudomonadati</taxon>
        <taxon>Pseudomonadota</taxon>
        <taxon>Gammaproteobacteria</taxon>
        <taxon>Pseudomonadales</taxon>
        <taxon>Pseudomonadaceae</taxon>
        <taxon>Aquipseudomonas</taxon>
    </lineage>
</organism>
<evidence type="ECO:0000313" key="6">
    <source>
        <dbReference type="EMBL" id="GIZ86947.1"/>
    </source>
</evidence>
<dbReference type="Proteomes" id="UP000887228">
    <property type="component" value="Unassembled WGS sequence"/>
</dbReference>
<reference evidence="6 9" key="1">
    <citation type="submission" date="2021-07" db="EMBL/GenBank/DDBJ databases">
        <title>Whole genome sequencing of carbapenem-resistant Pseudomonas spp. isolated in Japan.</title>
        <authorList>
            <person name="Suzuki M."/>
            <person name="Maehana S."/>
            <person name="Kitasato H."/>
        </authorList>
    </citation>
    <scope>NUCLEOTIDE SEQUENCE</scope>
    <source>
        <strain evidence="6">KAM435</strain>
        <strain evidence="7 9">KAM436</strain>
    </source>
</reference>
<dbReference type="InterPro" id="IPR039262">
    <property type="entry name" value="DTWD2/TAPT"/>
</dbReference>
<evidence type="ECO:0000256" key="4">
    <source>
        <dbReference type="ARBA" id="ARBA00022694"/>
    </source>
</evidence>
<dbReference type="GO" id="GO:0016432">
    <property type="term" value="F:tRNA-uridine aminocarboxypropyltransferase activity"/>
    <property type="evidence" value="ECO:0007669"/>
    <property type="project" value="UniProtKB-EC"/>
</dbReference>
<dbReference type="GO" id="GO:0008033">
    <property type="term" value="P:tRNA processing"/>
    <property type="evidence" value="ECO:0007669"/>
    <property type="project" value="UniProtKB-KW"/>
</dbReference>
<protein>
    <recommendedName>
        <fullName evidence="1">tRNA-uridine aminocarboxypropyltransferase</fullName>
        <ecNumber evidence="1">2.5.1.25</ecNumber>
    </recommendedName>
</protein>
<sequence length="242" mass="27593">MESLMSSHAVSRLRSERLARSLKPFVSRGSRSERCPGCRVIPSYCLCAWRPHVEVQAGVCLLMYDVEALKPSNTGWLIADLVADTHAFGWQRTEVDPRLLALLDDPQYAPCVVFPGEYAEPERVIEVLPPPTDGKRPLFILLDATWTEARKMFRKSPYLNRFPVLSLRPEQLSRYRLRRSKRAEHLCTAEVAALCLELAGEPRAAQALDAWLDLFTEHYLSAKHRRVLDEQSSAHQAIRPFL</sequence>
<evidence type="ECO:0000256" key="3">
    <source>
        <dbReference type="ARBA" id="ARBA00022691"/>
    </source>
</evidence>
<dbReference type="EC" id="2.5.1.25" evidence="1"/>
<dbReference type="SMART" id="SM01144">
    <property type="entry name" value="DTW"/>
    <property type="match status" value="1"/>
</dbReference>
<comment type="caution">
    <text evidence="6">The sequence shown here is derived from an EMBL/GenBank/DDBJ whole genome shotgun (WGS) entry which is preliminary data.</text>
</comment>
<evidence type="ECO:0000259" key="5">
    <source>
        <dbReference type="SMART" id="SM01144"/>
    </source>
</evidence>
<dbReference type="PANTHER" id="PTHR21392">
    <property type="entry name" value="TRNA-URIDINE AMINOCARBOXYPROPYLTRANSFERASE 2"/>
    <property type="match status" value="1"/>
</dbReference>
<dbReference type="AlphaFoldDB" id="A0AA37CBS7"/>
<keyword evidence="3" id="KW-0949">S-adenosyl-L-methionine</keyword>
<evidence type="ECO:0000256" key="1">
    <source>
        <dbReference type="ARBA" id="ARBA00012386"/>
    </source>
</evidence>
<evidence type="ECO:0000313" key="7">
    <source>
        <dbReference type="EMBL" id="GIZ91289.1"/>
    </source>
</evidence>
<feature type="domain" description="DTW" evidence="5">
    <location>
        <begin position="31"/>
        <end position="224"/>
    </location>
</feature>
<dbReference type="Proteomes" id="UP000887212">
    <property type="component" value="Unassembled WGS sequence"/>
</dbReference>
<keyword evidence="2" id="KW-0808">Transferase</keyword>
<evidence type="ECO:0000313" key="9">
    <source>
        <dbReference type="Proteomes" id="UP000887228"/>
    </source>
</evidence>